<keyword evidence="5" id="KW-0560">Oxidoreductase</keyword>
<evidence type="ECO:0000256" key="1">
    <source>
        <dbReference type="ARBA" id="ARBA00001974"/>
    </source>
</evidence>
<dbReference type="PANTHER" id="PTHR43884">
    <property type="entry name" value="ACYL-COA DEHYDROGENASE"/>
    <property type="match status" value="1"/>
</dbReference>
<dbReference type="AlphaFoldDB" id="A0A3E0VNN5"/>
<feature type="domain" description="Acyl-CoA dehydrogenase/oxidase N-terminal" evidence="7">
    <location>
        <begin position="7"/>
        <end position="89"/>
    </location>
</feature>
<dbReference type="SUPFAM" id="SSF56645">
    <property type="entry name" value="Acyl-CoA dehydrogenase NM domain-like"/>
    <property type="match status" value="1"/>
</dbReference>
<comment type="similarity">
    <text evidence="2">Belongs to the acyl-CoA dehydrogenase family.</text>
</comment>
<dbReference type="OrthoDB" id="7328575at2"/>
<comment type="caution">
    <text evidence="8">The sequence shown here is derived from an EMBL/GenBank/DDBJ whole genome shotgun (WGS) entry which is preliminary data.</text>
</comment>
<dbReference type="PANTHER" id="PTHR43884:SF20">
    <property type="entry name" value="ACYL-COA DEHYDROGENASE FADE28"/>
    <property type="match status" value="1"/>
</dbReference>
<comment type="cofactor">
    <cofactor evidence="1">
        <name>FAD</name>
        <dbReference type="ChEBI" id="CHEBI:57692"/>
    </cofactor>
</comment>
<evidence type="ECO:0000256" key="5">
    <source>
        <dbReference type="ARBA" id="ARBA00023002"/>
    </source>
</evidence>
<gene>
    <name evidence="8" type="ORF">B7R54_15775</name>
</gene>
<evidence type="ECO:0000256" key="4">
    <source>
        <dbReference type="ARBA" id="ARBA00022827"/>
    </source>
</evidence>
<dbReference type="EMBL" id="NBWZ01000001">
    <property type="protein sequence ID" value="RFA10497.1"/>
    <property type="molecule type" value="Genomic_DNA"/>
</dbReference>
<evidence type="ECO:0000256" key="2">
    <source>
        <dbReference type="ARBA" id="ARBA00009347"/>
    </source>
</evidence>
<dbReference type="InterPro" id="IPR037069">
    <property type="entry name" value="AcylCoA_DH/ox_N_sf"/>
</dbReference>
<dbReference type="Gene3D" id="1.20.140.10">
    <property type="entry name" value="Butyryl-CoA Dehydrogenase, subunit A, domain 3"/>
    <property type="match status" value="1"/>
</dbReference>
<sequence>MRWEVDAEQKMFVEALADWLGDTAAPEQVRAALESADPAAFEHSLAEAGWLGVGLAEEQGGQGGGLLELALIAEQLAMRAAPSSAWLATVLALPALDPATAADVVENGRSTALAVAADSAAFASAFTATEAGISGTVRTVLGADRATLLVVPAGGSLYLVEVGASGVSIEPGELLDRSRSTGDITLADAAGTKLDADADAFLADARLRAAVLVAADALGAATRMLALSVEYSRQRTQFGAAIGSFQAMKHAAATMLVAEEASRSIVYYAAASVDDGLPESSLHAATAKAQATATASRSAESALTMHGAIGYTWEHDLQLLYKRAKLDHELFGSPAVWNERIADELGLLPVP</sequence>
<dbReference type="GO" id="GO:0003995">
    <property type="term" value="F:acyl-CoA dehydrogenase activity"/>
    <property type="evidence" value="ECO:0007669"/>
    <property type="project" value="TreeGrafter"/>
</dbReference>
<dbReference type="InterPro" id="IPR009100">
    <property type="entry name" value="AcylCoA_DH/oxidase_NM_dom_sf"/>
</dbReference>
<keyword evidence="4" id="KW-0274">FAD</keyword>
<dbReference type="Pfam" id="PF00441">
    <property type="entry name" value="Acyl-CoA_dh_1"/>
    <property type="match status" value="1"/>
</dbReference>
<feature type="domain" description="Acyl-CoA dehydrogenase/oxidase C-terminal" evidence="6">
    <location>
        <begin position="211"/>
        <end position="344"/>
    </location>
</feature>
<keyword evidence="3" id="KW-0285">Flavoprotein</keyword>
<evidence type="ECO:0000313" key="8">
    <source>
        <dbReference type="EMBL" id="RFA10497.1"/>
    </source>
</evidence>
<accession>A0A3E0VNN5</accession>
<dbReference type="SUPFAM" id="SSF47203">
    <property type="entry name" value="Acyl-CoA dehydrogenase C-terminal domain-like"/>
    <property type="match status" value="1"/>
</dbReference>
<dbReference type="Gene3D" id="1.10.540.10">
    <property type="entry name" value="Acyl-CoA dehydrogenase/oxidase, N-terminal domain"/>
    <property type="match status" value="1"/>
</dbReference>
<evidence type="ECO:0000259" key="7">
    <source>
        <dbReference type="Pfam" id="PF02771"/>
    </source>
</evidence>
<dbReference type="InterPro" id="IPR013786">
    <property type="entry name" value="AcylCoA_DH/ox_N"/>
</dbReference>
<dbReference type="InterPro" id="IPR009075">
    <property type="entry name" value="AcylCo_DH/oxidase_C"/>
</dbReference>
<protein>
    <submittedName>
        <fullName evidence="8">Acyl-CoA dehydrogenase</fullName>
    </submittedName>
</protein>
<evidence type="ECO:0000256" key="3">
    <source>
        <dbReference type="ARBA" id="ARBA00022630"/>
    </source>
</evidence>
<dbReference type="Pfam" id="PF02771">
    <property type="entry name" value="Acyl-CoA_dh_N"/>
    <property type="match status" value="1"/>
</dbReference>
<evidence type="ECO:0000259" key="6">
    <source>
        <dbReference type="Pfam" id="PF00441"/>
    </source>
</evidence>
<reference evidence="8 9" key="1">
    <citation type="submission" date="2017-04" db="EMBL/GenBank/DDBJ databases">
        <title>Comparative genome analysis of Subtercola boreus.</title>
        <authorList>
            <person name="Cho Y.-J."/>
            <person name="Cho A."/>
            <person name="Kim O.-S."/>
            <person name="Lee J.-I."/>
        </authorList>
    </citation>
    <scope>NUCLEOTIDE SEQUENCE [LARGE SCALE GENOMIC DNA]</scope>
    <source>
        <strain evidence="8 9">K300</strain>
    </source>
</reference>
<dbReference type="RefSeq" id="WP_116415871.1">
    <property type="nucleotide sequence ID" value="NZ_NBWZ01000001.1"/>
</dbReference>
<organism evidence="8 9">
    <name type="scientific">Subtercola boreus</name>
    <dbReference type="NCBI Taxonomy" id="120213"/>
    <lineage>
        <taxon>Bacteria</taxon>
        <taxon>Bacillati</taxon>
        <taxon>Actinomycetota</taxon>
        <taxon>Actinomycetes</taxon>
        <taxon>Micrococcales</taxon>
        <taxon>Microbacteriaceae</taxon>
        <taxon>Subtercola</taxon>
    </lineage>
</organism>
<proteinExistence type="inferred from homology"/>
<dbReference type="InterPro" id="IPR036250">
    <property type="entry name" value="AcylCo_DH-like_C"/>
</dbReference>
<evidence type="ECO:0000313" key="9">
    <source>
        <dbReference type="Proteomes" id="UP000256486"/>
    </source>
</evidence>
<dbReference type="Proteomes" id="UP000256486">
    <property type="component" value="Unassembled WGS sequence"/>
</dbReference>
<name>A0A3E0VNN5_9MICO</name>
<keyword evidence="9" id="KW-1185">Reference proteome</keyword>
<dbReference type="GO" id="GO:0050660">
    <property type="term" value="F:flavin adenine dinucleotide binding"/>
    <property type="evidence" value="ECO:0007669"/>
    <property type="project" value="InterPro"/>
</dbReference>